<dbReference type="PANTHER" id="PTHR17695">
    <property type="entry name" value="SMALL SUBUNIT PROCESSOME COMPONENT 20 HOMOLOG"/>
    <property type="match status" value="1"/>
</dbReference>
<comment type="caution">
    <text evidence="1">The sequence shown here is derived from an EMBL/GenBank/DDBJ whole genome shotgun (WGS) entry which is preliminary data.</text>
</comment>
<dbReference type="PANTHER" id="PTHR17695:SF11">
    <property type="entry name" value="SMALL SUBUNIT PROCESSOME COMPONENT 20 HOMOLOG"/>
    <property type="match status" value="1"/>
</dbReference>
<sequence>MICELLLHPHAWIRNISNHLTAFYFTFTCANESRRGSLEKLHGALFLMTPSRLFMIAASLRCQLKVPIDDEEAATKDVKHGAKENEKNRYHWSSLITKNLVFSICGLNSLMKEWAGVHLTKFWSTLEQQEQERFLKAFRLLNSRKATARLLSVTDATDDQNGADHSEGLQYLLVSYLLKELSKLAFQMEAIQVGQIVYVYLNS</sequence>
<gene>
    <name evidence="1" type="ORF">V6N11_018566</name>
</gene>
<reference evidence="1 2" key="1">
    <citation type="journal article" date="2024" name="G3 (Bethesda)">
        <title>Genome assembly of Hibiscus sabdariffa L. provides insights into metabolisms of medicinal natural products.</title>
        <authorList>
            <person name="Kim T."/>
        </authorList>
    </citation>
    <scope>NUCLEOTIDE SEQUENCE [LARGE SCALE GENOMIC DNA]</scope>
    <source>
        <strain evidence="1">TK-2024</strain>
        <tissue evidence="1">Old leaves</tissue>
    </source>
</reference>
<evidence type="ECO:0000313" key="1">
    <source>
        <dbReference type="EMBL" id="KAK8484145.1"/>
    </source>
</evidence>
<evidence type="ECO:0000313" key="2">
    <source>
        <dbReference type="Proteomes" id="UP001396334"/>
    </source>
</evidence>
<keyword evidence="2" id="KW-1185">Reference proteome</keyword>
<protein>
    <submittedName>
        <fullName evidence="1">Uncharacterized protein</fullName>
    </submittedName>
</protein>
<accession>A0ABR1ZU19</accession>
<name>A0ABR1ZU19_9ROSI</name>
<dbReference type="EMBL" id="JBBPBN010000602">
    <property type="protein sequence ID" value="KAK8484145.1"/>
    <property type="molecule type" value="Genomic_DNA"/>
</dbReference>
<proteinExistence type="predicted"/>
<dbReference type="InterPro" id="IPR052575">
    <property type="entry name" value="SSU_processome_comp_20"/>
</dbReference>
<organism evidence="1 2">
    <name type="scientific">Hibiscus sabdariffa</name>
    <name type="common">roselle</name>
    <dbReference type="NCBI Taxonomy" id="183260"/>
    <lineage>
        <taxon>Eukaryota</taxon>
        <taxon>Viridiplantae</taxon>
        <taxon>Streptophyta</taxon>
        <taxon>Embryophyta</taxon>
        <taxon>Tracheophyta</taxon>
        <taxon>Spermatophyta</taxon>
        <taxon>Magnoliopsida</taxon>
        <taxon>eudicotyledons</taxon>
        <taxon>Gunneridae</taxon>
        <taxon>Pentapetalae</taxon>
        <taxon>rosids</taxon>
        <taxon>malvids</taxon>
        <taxon>Malvales</taxon>
        <taxon>Malvaceae</taxon>
        <taxon>Malvoideae</taxon>
        <taxon>Hibiscus</taxon>
    </lineage>
</organism>
<dbReference type="Proteomes" id="UP001396334">
    <property type="component" value="Unassembled WGS sequence"/>
</dbReference>